<evidence type="ECO:0000313" key="2">
    <source>
        <dbReference type="EMBL" id="GIX86026.1"/>
    </source>
</evidence>
<evidence type="ECO:0000313" key="3">
    <source>
        <dbReference type="Proteomes" id="UP001054945"/>
    </source>
</evidence>
<gene>
    <name evidence="2" type="primary">AVEN_225944_1</name>
    <name evidence="2" type="ORF">CEXT_730291</name>
</gene>
<keyword evidence="3" id="KW-1185">Reference proteome</keyword>
<proteinExistence type="predicted"/>
<sequence>MKNSKSQHQKWQAWDALPTRQRFGTDNKVLNFTVTVSDCQAEQPCAVPVGTTLYIKTFFVPQETLRDVKSRVSAKMGVLVVPRGPSRFVCPSAISEEADRCDSTEGLVRGRHYAYVEEFPIRPHYREISVQIRVEFFNGHRPHSNTTLLCFEIPLRIMSDSEMS</sequence>
<dbReference type="SUPFAM" id="SSF81296">
    <property type="entry name" value="E set domains"/>
    <property type="match status" value="1"/>
</dbReference>
<dbReference type="AlphaFoldDB" id="A0AAV4NMN3"/>
<dbReference type="EMBL" id="BPLR01021111">
    <property type="protein sequence ID" value="GIX86026.1"/>
    <property type="molecule type" value="Genomic_DNA"/>
</dbReference>
<protein>
    <recommendedName>
        <fullName evidence="1">MD-2-related lipid-recognition domain-containing protein</fullName>
    </recommendedName>
</protein>
<reference evidence="2 3" key="1">
    <citation type="submission" date="2021-06" db="EMBL/GenBank/DDBJ databases">
        <title>Caerostris extrusa draft genome.</title>
        <authorList>
            <person name="Kono N."/>
            <person name="Arakawa K."/>
        </authorList>
    </citation>
    <scope>NUCLEOTIDE SEQUENCE [LARGE SCALE GENOMIC DNA]</scope>
</reference>
<comment type="caution">
    <text evidence="2">The sequence shown here is derived from an EMBL/GenBank/DDBJ whole genome shotgun (WGS) entry which is preliminary data.</text>
</comment>
<dbReference type="Proteomes" id="UP001054945">
    <property type="component" value="Unassembled WGS sequence"/>
</dbReference>
<feature type="domain" description="MD-2-related lipid-recognition" evidence="1">
    <location>
        <begin position="33"/>
        <end position="157"/>
    </location>
</feature>
<dbReference type="InterPro" id="IPR014756">
    <property type="entry name" value="Ig_E-set"/>
</dbReference>
<dbReference type="Pfam" id="PF02221">
    <property type="entry name" value="E1_DerP2_DerF2"/>
    <property type="match status" value="1"/>
</dbReference>
<organism evidence="2 3">
    <name type="scientific">Caerostris extrusa</name>
    <name type="common">Bark spider</name>
    <name type="synonym">Caerostris bankana</name>
    <dbReference type="NCBI Taxonomy" id="172846"/>
    <lineage>
        <taxon>Eukaryota</taxon>
        <taxon>Metazoa</taxon>
        <taxon>Ecdysozoa</taxon>
        <taxon>Arthropoda</taxon>
        <taxon>Chelicerata</taxon>
        <taxon>Arachnida</taxon>
        <taxon>Araneae</taxon>
        <taxon>Araneomorphae</taxon>
        <taxon>Entelegynae</taxon>
        <taxon>Araneoidea</taxon>
        <taxon>Araneidae</taxon>
        <taxon>Caerostris</taxon>
    </lineage>
</organism>
<accession>A0AAV4NMN3</accession>
<dbReference type="Gene3D" id="2.60.40.770">
    <property type="match status" value="1"/>
</dbReference>
<evidence type="ECO:0000259" key="1">
    <source>
        <dbReference type="Pfam" id="PF02221"/>
    </source>
</evidence>
<name>A0AAV4NMN3_CAEEX</name>
<dbReference type="InterPro" id="IPR003172">
    <property type="entry name" value="ML_dom"/>
</dbReference>